<dbReference type="RefSeq" id="WP_281984050.1">
    <property type="nucleotide sequence ID" value="NZ_CALFBA010000094.1"/>
</dbReference>
<evidence type="ECO:0000313" key="2">
    <source>
        <dbReference type="Proteomes" id="UP001479520"/>
    </source>
</evidence>
<dbReference type="InterPro" id="IPR016084">
    <property type="entry name" value="Haem_Oase-like_multi-hlx"/>
</dbReference>
<dbReference type="Pfam" id="PF01126">
    <property type="entry name" value="Heme_oxygenase"/>
    <property type="match status" value="1"/>
</dbReference>
<evidence type="ECO:0000313" key="1">
    <source>
        <dbReference type="EMBL" id="WZJ23026.1"/>
    </source>
</evidence>
<organism evidence="1 2">
    <name type="scientific">Azonexus hydrophilus</name>
    <dbReference type="NCBI Taxonomy" id="418702"/>
    <lineage>
        <taxon>Bacteria</taxon>
        <taxon>Pseudomonadati</taxon>
        <taxon>Pseudomonadota</taxon>
        <taxon>Betaproteobacteria</taxon>
        <taxon>Rhodocyclales</taxon>
        <taxon>Azonexaceae</taxon>
        <taxon>Azonexus</taxon>
    </lineage>
</organism>
<keyword evidence="2" id="KW-1185">Reference proteome</keyword>
<accession>A0ABZ2XK74</accession>
<proteinExistence type="predicted"/>
<dbReference type="InterPro" id="IPR016053">
    <property type="entry name" value="Haem_Oase-like"/>
</dbReference>
<gene>
    <name evidence="1" type="ORF">AADV58_07725</name>
</gene>
<reference evidence="1 2" key="1">
    <citation type="submission" date="2024-04" db="EMBL/GenBank/DDBJ databases">
        <title>Dissimilatory iodate-reducing microorganisms contribute to the enrichment of iodine in groundwater.</title>
        <authorList>
            <person name="Jiang Z."/>
        </authorList>
    </citation>
    <scope>NUCLEOTIDE SEQUENCE [LARGE SCALE GENOMIC DNA]</scope>
    <source>
        <strain evidence="1 2">NCP973</strain>
    </source>
</reference>
<dbReference type="CDD" id="cd19166">
    <property type="entry name" value="HemeO-bac"/>
    <property type="match status" value="1"/>
</dbReference>
<dbReference type="SUPFAM" id="SSF48613">
    <property type="entry name" value="Heme oxygenase-like"/>
    <property type="match status" value="1"/>
</dbReference>
<dbReference type="Proteomes" id="UP001479520">
    <property type="component" value="Chromosome"/>
</dbReference>
<sequence>MNDPLSCLRARTSALHRQLEACPAFSRLTRDDVSPTEVTKALSIFHAFYHGLEDELMRRLAATPFAHLYRPRRALLAVDLATLGAPLPVAAEVNLPESAVGLLGVVYAVEGSALGGQVLGRHLCRCLGEDFAGSLAYFNAFAGGTHWQLLLRVLTDKLHEENAVDAVGDGAALVFSSLIRLATETGPA</sequence>
<dbReference type="EMBL" id="CP151406">
    <property type="protein sequence ID" value="WZJ23026.1"/>
    <property type="molecule type" value="Genomic_DNA"/>
</dbReference>
<dbReference type="Gene3D" id="1.20.910.10">
    <property type="entry name" value="Heme oxygenase-like"/>
    <property type="match status" value="1"/>
</dbReference>
<name>A0ABZ2XK74_9RHOO</name>
<protein>
    <submittedName>
        <fullName evidence="1">Biliverdin-producing heme oxygenase</fullName>
    </submittedName>
</protein>